<evidence type="ECO:0000256" key="4">
    <source>
        <dbReference type="ARBA" id="ARBA00022737"/>
    </source>
</evidence>
<dbReference type="SUPFAM" id="SSF48452">
    <property type="entry name" value="TPR-like"/>
    <property type="match status" value="1"/>
</dbReference>
<dbReference type="Proteomes" id="UP000831607">
    <property type="component" value="Chromosome"/>
</dbReference>
<evidence type="ECO:0000256" key="5">
    <source>
        <dbReference type="ARBA" id="ARBA00022803"/>
    </source>
</evidence>
<keyword evidence="8" id="KW-1185">Reference proteome</keyword>
<dbReference type="PANTHER" id="PTHR44835">
    <property type="entry name" value="UDP-N-ACETYLGLUCOSAMINE--PEPTIDE N-ACETYLGLUCOSAMINYLTRANSFERASE SPINDLY-RELATED"/>
    <property type="match status" value="1"/>
</dbReference>
<reference evidence="7 8" key="1">
    <citation type="submission" date="2020-11" db="EMBL/GenBank/DDBJ databases">
        <title>Algicoccus daihaiensis sp.nov., isolated from Daihai Lake in Inner Mongolia.</title>
        <authorList>
            <person name="Kai J."/>
        </authorList>
    </citation>
    <scope>NUCLEOTIDE SEQUENCE [LARGE SCALE GENOMIC DNA]</scope>
    <source>
        <strain evidence="8">f23</strain>
    </source>
</reference>
<keyword evidence="3" id="KW-0808">Transferase</keyword>
<feature type="domain" description="O-GlcNAc transferase C-terminal" evidence="6">
    <location>
        <begin position="159"/>
        <end position="300"/>
    </location>
</feature>
<dbReference type="Gene3D" id="1.25.40.10">
    <property type="entry name" value="Tetratricopeptide repeat domain"/>
    <property type="match status" value="1"/>
</dbReference>
<evidence type="ECO:0000256" key="1">
    <source>
        <dbReference type="ARBA" id="ARBA00004922"/>
    </source>
</evidence>
<dbReference type="SUPFAM" id="SSF53756">
    <property type="entry name" value="UDP-Glycosyltransferase/glycogen phosphorylase"/>
    <property type="match status" value="1"/>
</dbReference>
<dbReference type="InterPro" id="IPR011990">
    <property type="entry name" value="TPR-like_helical_dom_sf"/>
</dbReference>
<proteinExistence type="predicted"/>
<protein>
    <recommendedName>
        <fullName evidence="6">O-GlcNAc transferase C-terminal domain-containing protein</fullName>
    </recommendedName>
</protein>
<accession>A0ABY4AJE9</accession>
<keyword evidence="2" id="KW-0328">Glycosyltransferase</keyword>
<evidence type="ECO:0000259" key="6">
    <source>
        <dbReference type="Pfam" id="PF13844"/>
    </source>
</evidence>
<name>A0ABY4AJE9_9BURK</name>
<evidence type="ECO:0000313" key="8">
    <source>
        <dbReference type="Proteomes" id="UP000831607"/>
    </source>
</evidence>
<evidence type="ECO:0000256" key="2">
    <source>
        <dbReference type="ARBA" id="ARBA00022676"/>
    </source>
</evidence>
<dbReference type="Pfam" id="PF14559">
    <property type="entry name" value="TPR_19"/>
    <property type="match status" value="1"/>
</dbReference>
<keyword evidence="4" id="KW-0677">Repeat</keyword>
<organism evidence="7 8">
    <name type="scientific">Orrella daihaiensis</name>
    <dbReference type="NCBI Taxonomy" id="2782176"/>
    <lineage>
        <taxon>Bacteria</taxon>
        <taxon>Pseudomonadati</taxon>
        <taxon>Pseudomonadota</taxon>
        <taxon>Betaproteobacteria</taxon>
        <taxon>Burkholderiales</taxon>
        <taxon>Alcaligenaceae</taxon>
        <taxon>Orrella</taxon>
    </lineage>
</organism>
<gene>
    <name evidence="7" type="ORF">DHf2319_00245</name>
</gene>
<evidence type="ECO:0000256" key="3">
    <source>
        <dbReference type="ARBA" id="ARBA00022679"/>
    </source>
</evidence>
<dbReference type="InterPro" id="IPR051939">
    <property type="entry name" value="Glycosyltr_41/O-GlcNAc_trsf"/>
</dbReference>
<dbReference type="InterPro" id="IPR029489">
    <property type="entry name" value="OGT/SEC/SPY_C"/>
</dbReference>
<dbReference type="Gene3D" id="3.40.50.11380">
    <property type="match status" value="1"/>
</dbReference>
<dbReference type="EMBL" id="CP063982">
    <property type="protein sequence ID" value="UOD50414.1"/>
    <property type="molecule type" value="Genomic_DNA"/>
</dbReference>
<dbReference type="PANTHER" id="PTHR44835:SF1">
    <property type="entry name" value="PROTEIN O-GLCNAC TRANSFERASE"/>
    <property type="match status" value="1"/>
</dbReference>
<sequence length="518" mass="57361">MSDPTHTLFLAAQHARQGQSAEMLSMLAQATQTNSSPDILLQAAGLCIEYGFVTHARHYYEAVLQSEPESLAAWAGLARVATDVGEHGQASKIYQRLVAQWPDSEVLRRNALVAEQYNPDASDYDRYQQAMAWGQWAIARAGGHQPRPPVQPLIDRVPRVGVVSADLCQHTVGLFVKDILRELGKTWPVVAYHARAHEDWVSKLIKTTCQWRNVSAMDDAVLAKQIQDDEIDILIDLSGHTAGSRLTAFALRPAPVMVSWLGYFATTGLEYIDAVLLDQWHVTSGTKQHFVEPIELLPSGRFYYGSVPWAPKEVSDLPFTQNGYITFGCFNNSAKLNPEVFEVWSKVLAMVPDARLVLKWRTFNDEALRESIRAAFTTRGIDPSRLELRGAGFHVDVLKEYGDIDIALDPFPFTGGLTSCEALWMGVPVVTWPQTSVVSRQTRAFLTTMGLESLAASDADDYVRIATELASDTEALKSMRAGLRARMQGSSLMDLPRAVQGLQETLLAVYARVLETPG</sequence>
<dbReference type="RefSeq" id="WP_243478815.1">
    <property type="nucleotide sequence ID" value="NZ_CP063982.1"/>
</dbReference>
<comment type="pathway">
    <text evidence="1">Protein modification; protein glycosylation.</text>
</comment>
<feature type="domain" description="O-GlcNAc transferase C-terminal" evidence="6">
    <location>
        <begin position="324"/>
        <end position="496"/>
    </location>
</feature>
<dbReference type="Gene3D" id="3.40.50.2000">
    <property type="entry name" value="Glycogen Phosphorylase B"/>
    <property type="match status" value="1"/>
</dbReference>
<evidence type="ECO:0000313" key="7">
    <source>
        <dbReference type="EMBL" id="UOD50414.1"/>
    </source>
</evidence>
<dbReference type="Pfam" id="PF13844">
    <property type="entry name" value="Glyco_transf_41"/>
    <property type="match status" value="2"/>
</dbReference>
<keyword evidence="5" id="KW-0802">TPR repeat</keyword>